<dbReference type="RefSeq" id="WP_212691235.1">
    <property type="nucleotide sequence ID" value="NZ_CP058561.1"/>
</dbReference>
<protein>
    <submittedName>
        <fullName evidence="1">Uncharacterized protein</fullName>
    </submittedName>
</protein>
<dbReference type="EMBL" id="CP058561">
    <property type="protein sequence ID" value="QUH31159.1"/>
    <property type="molecule type" value="Genomic_DNA"/>
</dbReference>
<evidence type="ECO:0000313" key="1">
    <source>
        <dbReference type="EMBL" id="QUH31159.1"/>
    </source>
</evidence>
<keyword evidence="2" id="KW-1185">Reference proteome</keyword>
<proteinExistence type="predicted"/>
<evidence type="ECO:0000313" key="2">
    <source>
        <dbReference type="Proteomes" id="UP000677305"/>
    </source>
</evidence>
<organism evidence="1 2">
    <name type="scientific">Vallitalea guaymasensis</name>
    <dbReference type="NCBI Taxonomy" id="1185412"/>
    <lineage>
        <taxon>Bacteria</taxon>
        <taxon>Bacillati</taxon>
        <taxon>Bacillota</taxon>
        <taxon>Clostridia</taxon>
        <taxon>Lachnospirales</taxon>
        <taxon>Vallitaleaceae</taxon>
        <taxon>Vallitalea</taxon>
    </lineage>
</organism>
<gene>
    <name evidence="1" type="ORF">HYG85_20430</name>
</gene>
<dbReference type="KEGG" id="vgu:HYG85_20430"/>
<dbReference type="AlphaFoldDB" id="A0A8J8ME44"/>
<name>A0A8J8ME44_9FIRM</name>
<reference evidence="1 2" key="1">
    <citation type="submission" date="2020-07" db="EMBL/GenBank/DDBJ databases">
        <title>Vallitalea guaymasensis genome.</title>
        <authorList>
            <person name="Postec A."/>
        </authorList>
    </citation>
    <scope>NUCLEOTIDE SEQUENCE [LARGE SCALE GENOMIC DNA]</scope>
    <source>
        <strain evidence="1 2">Ra1766G1</strain>
    </source>
</reference>
<accession>A0A8J8ME44</accession>
<dbReference type="Proteomes" id="UP000677305">
    <property type="component" value="Chromosome"/>
</dbReference>
<sequence length="191" mass="22202">MGHTLENFKEIKTSHEIEEFLNSVGCFHDAILKEVHILNSGYVDNDLGMSFGGFDLRVLIQRQYREMSAIELLLSNVSDMNIANSDDIYSSCGEVNTDIITGQKHIKIDLYGNQFTCKRLFWRDASEWMGIHSKFGEDFSIETLNEYEQLEDGWVICKECYEAWKTSSKIIQCPKCFRDRISNNTNFRRNI</sequence>